<gene>
    <name evidence="1" type="ORF">S03H2_24247</name>
</gene>
<protein>
    <submittedName>
        <fullName evidence="1">Uncharacterized protein</fullName>
    </submittedName>
</protein>
<proteinExistence type="predicted"/>
<organism evidence="1">
    <name type="scientific">marine sediment metagenome</name>
    <dbReference type="NCBI Taxonomy" id="412755"/>
    <lineage>
        <taxon>unclassified sequences</taxon>
        <taxon>metagenomes</taxon>
        <taxon>ecological metagenomes</taxon>
    </lineage>
</organism>
<dbReference type="EMBL" id="BARU01013421">
    <property type="protein sequence ID" value="GAH36645.1"/>
    <property type="molecule type" value="Genomic_DNA"/>
</dbReference>
<evidence type="ECO:0000313" key="1">
    <source>
        <dbReference type="EMBL" id="GAH36645.1"/>
    </source>
</evidence>
<dbReference type="AlphaFoldDB" id="X1FVS8"/>
<sequence>MKLSLGMNRSRIRVILNVKKGAKESKFELKYISRRELNS</sequence>
<reference evidence="1" key="1">
    <citation type="journal article" date="2014" name="Front. Microbiol.">
        <title>High frequency of phylogenetically diverse reductive dehalogenase-homologous genes in deep subseafloor sedimentary metagenomes.</title>
        <authorList>
            <person name="Kawai M."/>
            <person name="Futagami T."/>
            <person name="Toyoda A."/>
            <person name="Takaki Y."/>
            <person name="Nishi S."/>
            <person name="Hori S."/>
            <person name="Arai W."/>
            <person name="Tsubouchi T."/>
            <person name="Morono Y."/>
            <person name="Uchiyama I."/>
            <person name="Ito T."/>
            <person name="Fujiyama A."/>
            <person name="Inagaki F."/>
            <person name="Takami H."/>
        </authorList>
    </citation>
    <scope>NUCLEOTIDE SEQUENCE</scope>
    <source>
        <strain evidence="1">Expedition CK06-06</strain>
    </source>
</reference>
<name>X1FVS8_9ZZZZ</name>
<accession>X1FVS8</accession>
<comment type="caution">
    <text evidence="1">The sequence shown here is derived from an EMBL/GenBank/DDBJ whole genome shotgun (WGS) entry which is preliminary data.</text>
</comment>